<comment type="subcellular location">
    <subcellularLocation>
        <location evidence="1 10">Cytoplasm</location>
    </subcellularLocation>
</comment>
<comment type="function">
    <text evidence="8 10">Specifically methylates the N3 position of the uracil ring of uridine 1498 (m3U1498) in 16S rRNA. Acts on the fully assembled 30S ribosomal subunit.</text>
</comment>
<evidence type="ECO:0000256" key="7">
    <source>
        <dbReference type="ARBA" id="ARBA00022691"/>
    </source>
</evidence>
<evidence type="ECO:0000256" key="8">
    <source>
        <dbReference type="ARBA" id="ARBA00025699"/>
    </source>
</evidence>
<dbReference type="EC" id="2.1.1.193" evidence="10"/>
<dbReference type="Pfam" id="PF20260">
    <property type="entry name" value="PUA_4"/>
    <property type="match status" value="1"/>
</dbReference>
<comment type="catalytic activity">
    <reaction evidence="9 10">
        <text>uridine(1498) in 16S rRNA + S-adenosyl-L-methionine = N(3)-methyluridine(1498) in 16S rRNA + S-adenosyl-L-homocysteine + H(+)</text>
        <dbReference type="Rhea" id="RHEA:42920"/>
        <dbReference type="Rhea" id="RHEA-COMP:10283"/>
        <dbReference type="Rhea" id="RHEA-COMP:10284"/>
        <dbReference type="ChEBI" id="CHEBI:15378"/>
        <dbReference type="ChEBI" id="CHEBI:57856"/>
        <dbReference type="ChEBI" id="CHEBI:59789"/>
        <dbReference type="ChEBI" id="CHEBI:65315"/>
        <dbReference type="ChEBI" id="CHEBI:74502"/>
        <dbReference type="EC" id="2.1.1.193"/>
    </reaction>
</comment>
<evidence type="ECO:0000259" key="12">
    <source>
        <dbReference type="Pfam" id="PF20260"/>
    </source>
</evidence>
<dbReference type="InterPro" id="IPR015947">
    <property type="entry name" value="PUA-like_sf"/>
</dbReference>
<dbReference type="Proteomes" id="UP001474120">
    <property type="component" value="Unassembled WGS sequence"/>
</dbReference>
<dbReference type="Pfam" id="PF04452">
    <property type="entry name" value="Methyltrans_RNA"/>
    <property type="match status" value="1"/>
</dbReference>
<dbReference type="SUPFAM" id="SSF75217">
    <property type="entry name" value="alpha/beta knot"/>
    <property type="match status" value="1"/>
</dbReference>
<evidence type="ECO:0000256" key="6">
    <source>
        <dbReference type="ARBA" id="ARBA00022679"/>
    </source>
</evidence>
<dbReference type="InterPro" id="IPR046886">
    <property type="entry name" value="RsmE_MTase_dom"/>
</dbReference>
<comment type="similarity">
    <text evidence="2 10">Belongs to the RNA methyltransferase RsmE family.</text>
</comment>
<evidence type="ECO:0000256" key="9">
    <source>
        <dbReference type="ARBA" id="ARBA00047944"/>
    </source>
</evidence>
<reference evidence="13 14" key="1">
    <citation type="submission" date="2024-04" db="EMBL/GenBank/DDBJ databases">
        <title>whole genome sequencing of Lutimonas vermicola strain IMCC1616.</title>
        <authorList>
            <person name="Bae S.S."/>
        </authorList>
    </citation>
    <scope>NUCLEOTIDE SEQUENCE [LARGE SCALE GENOMIC DNA]</scope>
    <source>
        <strain evidence="13 14">IMCC1616</strain>
    </source>
</reference>
<dbReference type="Gene3D" id="3.40.1280.10">
    <property type="match status" value="1"/>
</dbReference>
<dbReference type="RefSeq" id="WP_342159871.1">
    <property type="nucleotide sequence ID" value="NZ_JBCDNA010000002.1"/>
</dbReference>
<dbReference type="GO" id="GO:0008168">
    <property type="term" value="F:methyltransferase activity"/>
    <property type="evidence" value="ECO:0007669"/>
    <property type="project" value="UniProtKB-KW"/>
</dbReference>
<evidence type="ECO:0000256" key="1">
    <source>
        <dbReference type="ARBA" id="ARBA00004496"/>
    </source>
</evidence>
<name>A0ABU9L0B1_9FLAO</name>
<evidence type="ECO:0000259" key="11">
    <source>
        <dbReference type="Pfam" id="PF04452"/>
    </source>
</evidence>
<evidence type="ECO:0000256" key="10">
    <source>
        <dbReference type="PIRNR" id="PIRNR015601"/>
    </source>
</evidence>
<comment type="caution">
    <text evidence="13">The sequence shown here is derived from an EMBL/GenBank/DDBJ whole genome shotgun (WGS) entry which is preliminary data.</text>
</comment>
<dbReference type="PANTHER" id="PTHR30027:SF3">
    <property type="entry name" value="16S RRNA (URACIL(1498)-N(3))-METHYLTRANSFERASE"/>
    <property type="match status" value="1"/>
</dbReference>
<keyword evidence="6 10" id="KW-0808">Transferase</keyword>
<evidence type="ECO:0000256" key="2">
    <source>
        <dbReference type="ARBA" id="ARBA00005528"/>
    </source>
</evidence>
<dbReference type="NCBIfam" id="TIGR00046">
    <property type="entry name" value="RsmE family RNA methyltransferase"/>
    <property type="match status" value="1"/>
</dbReference>
<keyword evidence="4 10" id="KW-0698">rRNA processing</keyword>
<feature type="domain" description="Ribosomal RNA small subunit methyltransferase E PUA-like" evidence="12">
    <location>
        <begin position="19"/>
        <end position="64"/>
    </location>
</feature>
<evidence type="ECO:0000256" key="5">
    <source>
        <dbReference type="ARBA" id="ARBA00022603"/>
    </source>
</evidence>
<dbReference type="GO" id="GO:0032259">
    <property type="term" value="P:methylation"/>
    <property type="evidence" value="ECO:0007669"/>
    <property type="project" value="UniProtKB-KW"/>
</dbReference>
<proteinExistence type="inferred from homology"/>
<dbReference type="InterPro" id="IPR046887">
    <property type="entry name" value="RsmE_PUA-like"/>
</dbReference>
<dbReference type="SUPFAM" id="SSF88697">
    <property type="entry name" value="PUA domain-like"/>
    <property type="match status" value="1"/>
</dbReference>
<keyword evidence="14" id="KW-1185">Reference proteome</keyword>
<keyword evidence="7 10" id="KW-0949">S-adenosyl-L-methionine</keyword>
<keyword evidence="3 10" id="KW-0963">Cytoplasm</keyword>
<feature type="domain" description="Ribosomal RNA small subunit methyltransferase E methyltransferase" evidence="11">
    <location>
        <begin position="74"/>
        <end position="230"/>
    </location>
</feature>
<evidence type="ECO:0000256" key="3">
    <source>
        <dbReference type="ARBA" id="ARBA00022490"/>
    </source>
</evidence>
<evidence type="ECO:0000313" key="13">
    <source>
        <dbReference type="EMBL" id="MEL4455886.1"/>
    </source>
</evidence>
<evidence type="ECO:0000313" key="14">
    <source>
        <dbReference type="Proteomes" id="UP001474120"/>
    </source>
</evidence>
<accession>A0ABU9L0B1</accession>
<dbReference type="InterPro" id="IPR029028">
    <property type="entry name" value="Alpha/beta_knot_MTases"/>
</dbReference>
<dbReference type="InterPro" id="IPR029026">
    <property type="entry name" value="tRNA_m1G_MTases_N"/>
</dbReference>
<dbReference type="NCBIfam" id="NF008702">
    <property type="entry name" value="PRK11713.6-1"/>
    <property type="match status" value="1"/>
</dbReference>
<organism evidence="13 14">
    <name type="scientific">Lutimonas vermicola</name>
    <dbReference type="NCBI Taxonomy" id="414288"/>
    <lineage>
        <taxon>Bacteria</taxon>
        <taxon>Pseudomonadati</taxon>
        <taxon>Bacteroidota</taxon>
        <taxon>Flavobacteriia</taxon>
        <taxon>Flavobacteriales</taxon>
        <taxon>Flavobacteriaceae</taxon>
        <taxon>Lutimonas</taxon>
    </lineage>
</organism>
<dbReference type="CDD" id="cd18084">
    <property type="entry name" value="RsmE-like"/>
    <property type="match status" value="1"/>
</dbReference>
<keyword evidence="5 10" id="KW-0489">Methyltransferase</keyword>
<dbReference type="Gene3D" id="2.40.240.20">
    <property type="entry name" value="Hypothetical PUA domain-like, domain 1"/>
    <property type="match status" value="1"/>
</dbReference>
<sequence length="237" mass="27090">MQLFYNPDITEKLETVAFNKEESRHIVRVLRKTSGDELSITDGKGKLFQAKIVQAMDKKCIAQISTWEHKPKTWNYHLHIAIAPTKMNDRFEWFLEKATEIGVDEITPIFCDHSERRQIKTERMEKVILSAMKQSLKFNLPVLNKPVNFKEFLSTSHWDLGLIAHCEDGAKNHLKSFFPFHQKIMILIGPEGDFSVGEIRLALEMGIKPVTLGESRLRSETAGIVACNAVALLNEIL</sequence>
<dbReference type="EMBL" id="JBCDNA010000002">
    <property type="protein sequence ID" value="MEL4455886.1"/>
    <property type="molecule type" value="Genomic_DNA"/>
</dbReference>
<evidence type="ECO:0000256" key="4">
    <source>
        <dbReference type="ARBA" id="ARBA00022552"/>
    </source>
</evidence>
<gene>
    <name evidence="13" type="ORF">AABB81_08260</name>
</gene>
<dbReference type="InterPro" id="IPR006700">
    <property type="entry name" value="RsmE"/>
</dbReference>
<dbReference type="PIRSF" id="PIRSF015601">
    <property type="entry name" value="MTase_slr0722"/>
    <property type="match status" value="1"/>
</dbReference>
<dbReference type="PANTHER" id="PTHR30027">
    <property type="entry name" value="RIBOSOMAL RNA SMALL SUBUNIT METHYLTRANSFERASE E"/>
    <property type="match status" value="1"/>
</dbReference>
<protein>
    <recommendedName>
        <fullName evidence="10">Ribosomal RNA small subunit methyltransferase E</fullName>
        <ecNumber evidence="10">2.1.1.193</ecNumber>
    </recommendedName>
</protein>